<keyword evidence="10" id="KW-1005">Bacterial flagellum biogenesis</keyword>
<dbReference type="EC" id="7.1.2.2" evidence="4"/>
<evidence type="ECO:0000256" key="16">
    <source>
        <dbReference type="ARBA" id="ARBA00023310"/>
    </source>
</evidence>
<dbReference type="PANTHER" id="PTHR15184:SF9">
    <property type="entry name" value="SPI-1 TYPE 3 SECRETION SYSTEM ATPASE"/>
    <property type="match status" value="1"/>
</dbReference>
<name>A0A5D3KG13_9BRAD</name>
<dbReference type="InterPro" id="IPR050053">
    <property type="entry name" value="ATPase_alpha/beta_chains"/>
</dbReference>
<evidence type="ECO:0000256" key="14">
    <source>
        <dbReference type="ARBA" id="ARBA00023065"/>
    </source>
</evidence>
<evidence type="ECO:0000256" key="13">
    <source>
        <dbReference type="ARBA" id="ARBA00022967"/>
    </source>
</evidence>
<dbReference type="SMART" id="SM00382">
    <property type="entry name" value="AAA"/>
    <property type="match status" value="1"/>
</dbReference>
<keyword evidence="14" id="KW-0406">Ion transport</keyword>
<evidence type="ECO:0000313" key="20">
    <source>
        <dbReference type="Proteomes" id="UP000324758"/>
    </source>
</evidence>
<keyword evidence="9" id="KW-0375">Hydrogen ion transport</keyword>
<dbReference type="InterPro" id="IPR000194">
    <property type="entry name" value="ATPase_F1/V1/A1_a/bsu_nucl-bd"/>
</dbReference>
<evidence type="ECO:0000256" key="1">
    <source>
        <dbReference type="ARBA" id="ARBA00003290"/>
    </source>
</evidence>
<dbReference type="RefSeq" id="WP_148772972.1">
    <property type="nucleotide sequence ID" value="NZ_VSSS01000024.1"/>
</dbReference>
<dbReference type="GO" id="GO:0008564">
    <property type="term" value="F:protein-exporting ATPase activity"/>
    <property type="evidence" value="ECO:0007669"/>
    <property type="project" value="UniProtKB-EC"/>
</dbReference>
<dbReference type="NCBIfam" id="TIGR01026">
    <property type="entry name" value="fliI_yscN"/>
    <property type="match status" value="1"/>
</dbReference>
<evidence type="ECO:0000256" key="11">
    <source>
        <dbReference type="ARBA" id="ARBA00022840"/>
    </source>
</evidence>
<keyword evidence="7" id="KW-0963">Cytoplasm</keyword>
<evidence type="ECO:0000259" key="18">
    <source>
        <dbReference type="SMART" id="SM00382"/>
    </source>
</evidence>
<dbReference type="EMBL" id="VSSS01000024">
    <property type="protein sequence ID" value="TYL95689.1"/>
    <property type="molecule type" value="Genomic_DNA"/>
</dbReference>
<comment type="caution">
    <text evidence="19">The sequence shown here is derived from an EMBL/GenBank/DDBJ whole genome shotgun (WGS) entry which is preliminary data.</text>
</comment>
<dbReference type="GO" id="GO:0005737">
    <property type="term" value="C:cytoplasm"/>
    <property type="evidence" value="ECO:0007669"/>
    <property type="project" value="UniProtKB-SubCell"/>
</dbReference>
<keyword evidence="6" id="KW-0813">Transport</keyword>
<evidence type="ECO:0000256" key="5">
    <source>
        <dbReference type="ARBA" id="ARBA00020580"/>
    </source>
</evidence>
<dbReference type="GO" id="GO:0009288">
    <property type="term" value="C:bacterial-type flagellum"/>
    <property type="evidence" value="ECO:0007669"/>
    <property type="project" value="InterPro"/>
</dbReference>
<sequence length="441" mass="47380">MNALRQLEWALLELQQSTPLASISGAISEIAPTHFRVSGLSRAVKLGELIGVNSGGKPQIGEVVRIDSDGIVAKPFDRQFAGGLGSVAYRMPALSFAPDPSWKGRVINALGAPLDGMGPLTPGSRAVSAETDAPPAMKRARVHKPLRTGVRVIDLFAPICAGQRVGIFAGSGVGKSTLLAMLARSQGFDTVVLALVGERGREVREFIEDVLGNDRNRSVTIVSTGDESPMMRRLAPKTAMAVAEYFRDRGESVLLVVDSITRFAHASREVALAAGEPAVARGYAPTVFTDLPRLLERAGPGEEGSGTITGIFSVLVDGDDHNEPIADTIRSTLDGHIVLSRHIADQARYPAVDVLASVSRLAHNVWDPEERELVSKLRTLIAKYEDTRDLRLMGGYQSGRDSGLDQAVDMVPRIYDAMRQDVSAAPSADPFRELRDMLKGD</sequence>
<dbReference type="InterPro" id="IPR003593">
    <property type="entry name" value="AAA+_ATPase"/>
</dbReference>
<dbReference type="InterPro" id="IPR022426">
    <property type="entry name" value="FliI_clade3"/>
</dbReference>
<proteinExistence type="inferred from homology"/>
<dbReference type="Gene3D" id="3.40.50.12240">
    <property type="match status" value="1"/>
</dbReference>
<dbReference type="Proteomes" id="UP000324758">
    <property type="component" value="Unassembled WGS sequence"/>
</dbReference>
<comment type="catalytic activity">
    <reaction evidence="17">
        <text>ATP + H2O + cellular proteinSide 1 = ADP + phosphate + cellular proteinSide 2.</text>
        <dbReference type="EC" id="7.4.2.8"/>
    </reaction>
</comment>
<keyword evidence="19" id="KW-0969">Cilium</keyword>
<dbReference type="Pfam" id="PF18269">
    <property type="entry name" value="T3SS_ATPase_C"/>
    <property type="match status" value="1"/>
</dbReference>
<dbReference type="PANTHER" id="PTHR15184">
    <property type="entry name" value="ATP SYNTHASE"/>
    <property type="match status" value="1"/>
</dbReference>
<keyword evidence="19" id="KW-0282">Flagellum</keyword>
<evidence type="ECO:0000256" key="10">
    <source>
        <dbReference type="ARBA" id="ARBA00022795"/>
    </source>
</evidence>
<dbReference type="GO" id="GO:0044781">
    <property type="term" value="P:bacterial-type flagellum organization"/>
    <property type="evidence" value="ECO:0007669"/>
    <property type="project" value="UniProtKB-KW"/>
</dbReference>
<dbReference type="GO" id="GO:0046933">
    <property type="term" value="F:proton-transporting ATP synthase activity, rotational mechanism"/>
    <property type="evidence" value="ECO:0007669"/>
    <property type="project" value="TreeGrafter"/>
</dbReference>
<keyword evidence="12" id="KW-0653">Protein transport</keyword>
<dbReference type="OrthoDB" id="9801639at2"/>
<keyword evidence="8" id="KW-0547">Nucleotide-binding</keyword>
<keyword evidence="16" id="KW-0066">ATP synthesis</keyword>
<accession>A0A5D3KG13</accession>
<dbReference type="GO" id="GO:0030257">
    <property type="term" value="C:type III protein secretion system complex"/>
    <property type="evidence" value="ECO:0007669"/>
    <property type="project" value="InterPro"/>
</dbReference>
<dbReference type="NCBIfam" id="TIGR03498">
    <property type="entry name" value="FliI_clade3"/>
    <property type="match status" value="1"/>
</dbReference>
<evidence type="ECO:0000256" key="3">
    <source>
        <dbReference type="ARBA" id="ARBA00008936"/>
    </source>
</evidence>
<dbReference type="GO" id="GO:0016887">
    <property type="term" value="F:ATP hydrolysis activity"/>
    <property type="evidence" value="ECO:0007669"/>
    <property type="project" value="InterPro"/>
</dbReference>
<evidence type="ECO:0000313" key="19">
    <source>
        <dbReference type="EMBL" id="TYL95689.1"/>
    </source>
</evidence>
<dbReference type="GO" id="GO:0005524">
    <property type="term" value="F:ATP binding"/>
    <property type="evidence" value="ECO:0007669"/>
    <property type="project" value="UniProtKB-KW"/>
</dbReference>
<protein>
    <recommendedName>
        <fullName evidence="5">Flagellum-specific ATP synthase</fullName>
        <ecNumber evidence="4">7.1.2.2</ecNumber>
    </recommendedName>
</protein>
<keyword evidence="11" id="KW-0067">ATP-binding</keyword>
<keyword evidence="13" id="KW-1278">Translocase</keyword>
<keyword evidence="15" id="KW-1006">Bacterial flagellum protein export</keyword>
<gene>
    <name evidence="19" type="primary">fliI</name>
    <name evidence="19" type="ORF">FXB40_15100</name>
</gene>
<dbReference type="FunFam" id="3.40.50.12240:FF:000002">
    <property type="entry name" value="Flagellum-specific ATP synthase FliI"/>
    <property type="match status" value="1"/>
</dbReference>
<dbReference type="InterPro" id="IPR027417">
    <property type="entry name" value="P-loop_NTPase"/>
</dbReference>
<evidence type="ECO:0000256" key="15">
    <source>
        <dbReference type="ARBA" id="ARBA00023225"/>
    </source>
</evidence>
<evidence type="ECO:0000256" key="12">
    <source>
        <dbReference type="ARBA" id="ARBA00022927"/>
    </source>
</evidence>
<evidence type="ECO:0000256" key="2">
    <source>
        <dbReference type="ARBA" id="ARBA00004496"/>
    </source>
</evidence>
<evidence type="ECO:0000256" key="9">
    <source>
        <dbReference type="ARBA" id="ARBA00022781"/>
    </source>
</evidence>
<keyword evidence="20" id="KW-1185">Reference proteome</keyword>
<dbReference type="GO" id="GO:0030254">
    <property type="term" value="P:protein secretion by the type III secretion system"/>
    <property type="evidence" value="ECO:0007669"/>
    <property type="project" value="InterPro"/>
</dbReference>
<comment type="similarity">
    <text evidence="3">Belongs to the ATPase alpha/beta chains family.</text>
</comment>
<dbReference type="CDD" id="cd01136">
    <property type="entry name" value="ATPase_flagellum-secretory_path_III"/>
    <property type="match status" value="1"/>
</dbReference>
<organism evidence="19 20">
    <name type="scientific">Bradyrhizobium rifense</name>
    <dbReference type="NCBI Taxonomy" id="515499"/>
    <lineage>
        <taxon>Bacteria</taxon>
        <taxon>Pseudomonadati</taxon>
        <taxon>Pseudomonadota</taxon>
        <taxon>Alphaproteobacteria</taxon>
        <taxon>Hyphomicrobiales</taxon>
        <taxon>Nitrobacteraceae</taxon>
        <taxon>Bradyrhizobium</taxon>
    </lineage>
</organism>
<feature type="domain" description="AAA+ ATPase" evidence="18">
    <location>
        <begin position="161"/>
        <end position="344"/>
    </location>
</feature>
<dbReference type="InterPro" id="IPR005714">
    <property type="entry name" value="ATPase_T3SS_FliI/YscN"/>
</dbReference>
<dbReference type="InterPro" id="IPR040627">
    <property type="entry name" value="T3SS_ATPase_C"/>
</dbReference>
<comment type="subcellular location">
    <subcellularLocation>
        <location evidence="2">Cytoplasm</location>
    </subcellularLocation>
</comment>
<keyword evidence="19" id="KW-0966">Cell projection</keyword>
<evidence type="ECO:0000256" key="6">
    <source>
        <dbReference type="ARBA" id="ARBA00022448"/>
    </source>
</evidence>
<comment type="function">
    <text evidence="1">Probable catalytic subunit of a protein translocase for flagellum-specific export, or a proton translocase involved in local circuits at the flagellum.</text>
</comment>
<evidence type="ECO:0000256" key="7">
    <source>
        <dbReference type="ARBA" id="ARBA00022490"/>
    </source>
</evidence>
<dbReference type="AlphaFoldDB" id="A0A5D3KG13"/>
<evidence type="ECO:0000256" key="4">
    <source>
        <dbReference type="ARBA" id="ARBA00012473"/>
    </source>
</evidence>
<evidence type="ECO:0000256" key="8">
    <source>
        <dbReference type="ARBA" id="ARBA00022741"/>
    </source>
</evidence>
<evidence type="ECO:0000256" key="17">
    <source>
        <dbReference type="ARBA" id="ARBA00034006"/>
    </source>
</evidence>
<dbReference type="SUPFAM" id="SSF52540">
    <property type="entry name" value="P-loop containing nucleoside triphosphate hydrolases"/>
    <property type="match status" value="1"/>
</dbReference>
<dbReference type="PROSITE" id="PS00152">
    <property type="entry name" value="ATPASE_ALPHA_BETA"/>
    <property type="match status" value="1"/>
</dbReference>
<reference evidence="19 20" key="1">
    <citation type="submission" date="2019-08" db="EMBL/GenBank/DDBJ databases">
        <title>Bradyrhizobium hipponensis sp. nov., a rhizobium isolated from a Lupinus angustifolius root nodule in Tunisia.</title>
        <authorList>
            <person name="Off K."/>
            <person name="Rejili M."/>
            <person name="Mars M."/>
            <person name="Brachmann A."/>
            <person name="Marin M."/>
        </authorList>
    </citation>
    <scope>NUCLEOTIDE SEQUENCE [LARGE SCALE GENOMIC DNA]</scope>
    <source>
        <strain evidence="19 20">CTAW71</strain>
    </source>
</reference>
<dbReference type="Pfam" id="PF00006">
    <property type="entry name" value="ATP-synt_ab"/>
    <property type="match status" value="1"/>
</dbReference>
<dbReference type="InterPro" id="IPR020003">
    <property type="entry name" value="ATPase_a/bsu_AS"/>
</dbReference>